<name>A0AAN9X0S7_PSOTE</name>
<keyword evidence="2" id="KW-1185">Reference proteome</keyword>
<accession>A0AAN9X0S7</accession>
<dbReference type="AlphaFoldDB" id="A0AAN9X0S7"/>
<evidence type="ECO:0000313" key="2">
    <source>
        <dbReference type="Proteomes" id="UP001386955"/>
    </source>
</evidence>
<evidence type="ECO:0000313" key="1">
    <source>
        <dbReference type="EMBL" id="KAK7382981.1"/>
    </source>
</evidence>
<protein>
    <submittedName>
        <fullName evidence="1">Uncharacterized protein</fullName>
    </submittedName>
</protein>
<comment type="caution">
    <text evidence="1">The sequence shown here is derived from an EMBL/GenBank/DDBJ whole genome shotgun (WGS) entry which is preliminary data.</text>
</comment>
<reference evidence="1 2" key="1">
    <citation type="submission" date="2024-01" db="EMBL/GenBank/DDBJ databases">
        <title>The genomes of 5 underutilized Papilionoideae crops provide insights into root nodulation and disease resistanc.</title>
        <authorList>
            <person name="Jiang F."/>
        </authorList>
    </citation>
    <scope>NUCLEOTIDE SEQUENCE [LARGE SCALE GENOMIC DNA]</scope>
    <source>
        <strain evidence="1">DUOXIRENSHENG_FW03</strain>
        <tissue evidence="1">Leaves</tissue>
    </source>
</reference>
<sequence>MRWKSLFLWLGKGAQSISSNGASNPLVVRLELSTHYCPQKQFCTRRAMLLPNQTWVVCSKVLISIRVIQDFIYEFTREEPSYQVNMPAPILNICAKRLQKQIANDASRTQFSFHFPESISPHLAQLPVAMIPRQALDEFCFLFIFGTPLSPHRCFECMTWNQSASGLFIRSQPNLMRSVRLKS</sequence>
<gene>
    <name evidence="1" type="ORF">VNO78_28646</name>
</gene>
<dbReference type="Proteomes" id="UP001386955">
    <property type="component" value="Unassembled WGS sequence"/>
</dbReference>
<dbReference type="EMBL" id="JAYMYS010000008">
    <property type="protein sequence ID" value="KAK7382981.1"/>
    <property type="molecule type" value="Genomic_DNA"/>
</dbReference>
<proteinExistence type="predicted"/>
<organism evidence="1 2">
    <name type="scientific">Psophocarpus tetragonolobus</name>
    <name type="common">Winged bean</name>
    <name type="synonym">Dolichos tetragonolobus</name>
    <dbReference type="NCBI Taxonomy" id="3891"/>
    <lineage>
        <taxon>Eukaryota</taxon>
        <taxon>Viridiplantae</taxon>
        <taxon>Streptophyta</taxon>
        <taxon>Embryophyta</taxon>
        <taxon>Tracheophyta</taxon>
        <taxon>Spermatophyta</taxon>
        <taxon>Magnoliopsida</taxon>
        <taxon>eudicotyledons</taxon>
        <taxon>Gunneridae</taxon>
        <taxon>Pentapetalae</taxon>
        <taxon>rosids</taxon>
        <taxon>fabids</taxon>
        <taxon>Fabales</taxon>
        <taxon>Fabaceae</taxon>
        <taxon>Papilionoideae</taxon>
        <taxon>50 kb inversion clade</taxon>
        <taxon>NPAAA clade</taxon>
        <taxon>indigoferoid/millettioid clade</taxon>
        <taxon>Phaseoleae</taxon>
        <taxon>Psophocarpus</taxon>
    </lineage>
</organism>